<feature type="transmembrane region" description="Helical" evidence="1">
    <location>
        <begin position="323"/>
        <end position="343"/>
    </location>
</feature>
<comment type="caution">
    <text evidence="2">The sequence shown here is derived from an EMBL/GenBank/DDBJ whole genome shotgun (WGS) entry which is preliminary data.</text>
</comment>
<evidence type="ECO:0008006" key="4">
    <source>
        <dbReference type="Google" id="ProtNLM"/>
    </source>
</evidence>
<keyword evidence="3" id="KW-1185">Reference proteome</keyword>
<keyword evidence="1" id="KW-1133">Transmembrane helix</keyword>
<dbReference type="RefSeq" id="WP_315730766.1">
    <property type="nucleotide sequence ID" value="NZ_JAVYII010000001.1"/>
</dbReference>
<dbReference type="Proteomes" id="UP001268542">
    <property type="component" value="Unassembled WGS sequence"/>
</dbReference>
<feature type="transmembrane region" description="Helical" evidence="1">
    <location>
        <begin position="248"/>
        <end position="268"/>
    </location>
</feature>
<organism evidence="2 3">
    <name type="scientific">Nocardioides imazamoxiresistens</name>
    <dbReference type="NCBI Taxonomy" id="3231893"/>
    <lineage>
        <taxon>Bacteria</taxon>
        <taxon>Bacillati</taxon>
        <taxon>Actinomycetota</taxon>
        <taxon>Actinomycetes</taxon>
        <taxon>Propionibacteriales</taxon>
        <taxon>Nocardioidaceae</taxon>
        <taxon>Nocardioides</taxon>
    </lineage>
</organism>
<evidence type="ECO:0000313" key="2">
    <source>
        <dbReference type="EMBL" id="MDT9591749.1"/>
    </source>
</evidence>
<evidence type="ECO:0000313" key="3">
    <source>
        <dbReference type="Proteomes" id="UP001268542"/>
    </source>
</evidence>
<feature type="transmembrane region" description="Helical" evidence="1">
    <location>
        <begin position="196"/>
        <end position="217"/>
    </location>
</feature>
<feature type="transmembrane region" description="Helical" evidence="1">
    <location>
        <begin position="105"/>
        <end position="124"/>
    </location>
</feature>
<sequence>MAERATTTSETPTEPAAGGRGVPAAALVGLVAASLLVAAAFAVPPLFDWQVWARSERAQAALGHLPPVHGVWQPGLGVGTIPALLIAVAGVVWGPRLAARVSWSGLLAGAYAVALAWLFALALVDGESGLTRKLGADDEYLPTARSVDDVGAFLTGFVDRIPQGSEGQWPTHVAGHPPGATLFFVVLDRIGLGGDLAAAVVVVALAATLPLAVLVTLRALDAEGAARTVAPFLVLTPAAVYLGVSGDAVIAVVVAWGLACLALGARAGRAPSRRWLPLLAWSALAGVLLGNGVFLSYGMPLIGLVAVAVLVVARSWRPLPVAVVAALGVTGAYALGGFAWWEAYPVLVERYWDGLASDRPMTYWWWGNLAALLVSAGLAVGAGVGAWAARVGGALRVRTAGGPDARALLWLGGAGLACVVGADVSGMSKAEVERIWLPFVPWLTLTLALLPARWRTPALALQVTAALVVQHLLYTSW</sequence>
<feature type="transmembrane region" description="Helical" evidence="1">
    <location>
        <begin position="299"/>
        <end position="316"/>
    </location>
</feature>
<dbReference type="EMBL" id="JAVYII010000001">
    <property type="protein sequence ID" value="MDT9591749.1"/>
    <property type="molecule type" value="Genomic_DNA"/>
</dbReference>
<gene>
    <name evidence="2" type="ORF">RDV89_01625</name>
</gene>
<proteinExistence type="predicted"/>
<accession>A0ABU3PRA5</accession>
<feature type="transmembrane region" description="Helical" evidence="1">
    <location>
        <begin position="434"/>
        <end position="452"/>
    </location>
</feature>
<protein>
    <recommendedName>
        <fullName evidence="4">Integral membrane protein</fullName>
    </recommendedName>
</protein>
<feature type="transmembrane region" description="Helical" evidence="1">
    <location>
        <begin position="71"/>
        <end position="93"/>
    </location>
</feature>
<feature type="transmembrane region" description="Helical" evidence="1">
    <location>
        <begin position="363"/>
        <end position="387"/>
    </location>
</feature>
<name>A0ABU3PRA5_9ACTN</name>
<feature type="transmembrane region" description="Helical" evidence="1">
    <location>
        <begin position="408"/>
        <end position="428"/>
    </location>
</feature>
<reference evidence="2 3" key="1">
    <citation type="submission" date="2023-08" db="EMBL/GenBank/DDBJ databases">
        <title>Nocardioides seae sp. nov., a bacterium isolated from a soil.</title>
        <authorList>
            <person name="Wang X."/>
        </authorList>
    </citation>
    <scope>NUCLEOTIDE SEQUENCE [LARGE SCALE GENOMIC DNA]</scope>
    <source>
        <strain evidence="2 3">YZH12</strain>
    </source>
</reference>
<keyword evidence="1" id="KW-0812">Transmembrane</keyword>
<keyword evidence="1" id="KW-0472">Membrane</keyword>
<feature type="transmembrane region" description="Helical" evidence="1">
    <location>
        <begin position="21"/>
        <end position="43"/>
    </location>
</feature>
<evidence type="ECO:0000256" key="1">
    <source>
        <dbReference type="SAM" id="Phobius"/>
    </source>
</evidence>